<sequence>MKIEKSAFLEQNQAKMQKIVKKLGEKFSYVSILGTDVYGVNYLVTTRQINVGASRDEERGFVVRVFNGKSFSEFSFNDIDVDFVVEKMQKIAGDDRKIFEENISRIEYKAEPTDEKIVKEYFVDVNEQVKDIDDEKIINILKNAISNKVEQNEKLAEMQARYSITQVNKYFFSKNKQLKQSYIYSTLAAIAIASDGEKVKIGFLPASGNIGTELLDQVDDLVKAAITEALELMNSVPVEAGEYDIICNPNFTGLIAHEAFGHGAEMDMFVKNRAKGKEYMHKEVASDKITMHDGAAALGEVSSYMFDDEGNIGQDTIIIDKGILVSGMCDELSALQLGIKPTGNGKRESYKRKAYTRMTNTFFAGGDDNLDDMIASVKHGYLLENFSSGMEDPKNWSIQCVAAKGREIKDGKFTGKIVSPLYLTGYVPDLLKSINAVTANVKMSGSGYCGKGHKEYVKTSTGGSYIKAKGRLN</sequence>
<comment type="caution">
    <text evidence="3">The sequence shown here is derived from an EMBL/GenBank/DDBJ whole genome shotgun (WGS) entry which is preliminary data.</text>
</comment>
<protein>
    <submittedName>
        <fullName evidence="3">TldD/PmbA family protein</fullName>
    </submittedName>
</protein>
<feature type="domain" description="Metalloprotease TldD/E C-terminal" evidence="2">
    <location>
        <begin position="241"/>
        <end position="450"/>
    </location>
</feature>
<organism evidence="3 4">
    <name type="scientific">Criibacterium bergeronii</name>
    <dbReference type="NCBI Taxonomy" id="1871336"/>
    <lineage>
        <taxon>Bacteria</taxon>
        <taxon>Bacillati</taxon>
        <taxon>Bacillota</taxon>
        <taxon>Clostridia</taxon>
        <taxon>Peptostreptococcales</taxon>
        <taxon>Filifactoraceae</taxon>
        <taxon>Criibacterium</taxon>
    </lineage>
</organism>
<name>A0A371INV4_9FIRM</name>
<proteinExistence type="inferred from homology"/>
<dbReference type="STRING" id="1871336.BBG48_07530"/>
<dbReference type="PANTHER" id="PTHR30624:SF0">
    <property type="entry name" value="METALLOPROTEASE SLR0863"/>
    <property type="match status" value="1"/>
</dbReference>
<dbReference type="EMBL" id="MBEW02000002">
    <property type="protein sequence ID" value="RDY22120.1"/>
    <property type="molecule type" value="Genomic_DNA"/>
</dbReference>
<dbReference type="SUPFAM" id="SSF111283">
    <property type="entry name" value="Putative modulator of DNA gyrase, PmbA/TldD"/>
    <property type="match status" value="1"/>
</dbReference>
<dbReference type="Pfam" id="PF19289">
    <property type="entry name" value="PmbA_TldD_3rd"/>
    <property type="match status" value="1"/>
</dbReference>
<evidence type="ECO:0000256" key="1">
    <source>
        <dbReference type="ARBA" id="ARBA00005836"/>
    </source>
</evidence>
<dbReference type="GO" id="GO:0008237">
    <property type="term" value="F:metallopeptidase activity"/>
    <property type="evidence" value="ECO:0007669"/>
    <property type="project" value="InterPro"/>
</dbReference>
<keyword evidence="4" id="KW-1185">Reference proteome</keyword>
<dbReference type="InterPro" id="IPR035068">
    <property type="entry name" value="TldD/PmbA_N"/>
</dbReference>
<dbReference type="InterPro" id="IPR036059">
    <property type="entry name" value="TldD/PmbA_sf"/>
</dbReference>
<dbReference type="AlphaFoldDB" id="A0A371INV4"/>
<reference evidence="3 4" key="1">
    <citation type="journal article" date="2016" name="Genome Announc.">
        <title>Draft Genome Sequence of Criibacterium bergeronii gen. nov., sp. nov., Strain CCRI-22567T, Isolated from a Vaginal Sample from a Woman with Bacterial Vaginosis.</title>
        <authorList>
            <person name="Maheux A.F."/>
            <person name="Berube E."/>
            <person name="Boudreau D.K."/>
            <person name="Raymond F."/>
            <person name="Corbeil J."/>
            <person name="Roy P.H."/>
            <person name="Boissinot M."/>
            <person name="Omar R.F."/>
        </authorList>
    </citation>
    <scope>NUCLEOTIDE SEQUENCE [LARGE SCALE GENOMIC DNA]</scope>
    <source>
        <strain evidence="3 4">CCRI-22567</strain>
    </source>
</reference>
<dbReference type="GO" id="GO:0005829">
    <property type="term" value="C:cytosol"/>
    <property type="evidence" value="ECO:0007669"/>
    <property type="project" value="TreeGrafter"/>
</dbReference>
<dbReference type="InterPro" id="IPR045569">
    <property type="entry name" value="Metalloprtase-TldD/E_C"/>
</dbReference>
<evidence type="ECO:0000259" key="2">
    <source>
        <dbReference type="Pfam" id="PF19289"/>
    </source>
</evidence>
<dbReference type="RefSeq" id="WP_068914251.1">
    <property type="nucleotide sequence ID" value="NZ_MBEW02000002.1"/>
</dbReference>
<comment type="similarity">
    <text evidence="1">Belongs to the peptidase U62 family.</text>
</comment>
<dbReference type="InterPro" id="IPR051463">
    <property type="entry name" value="Peptidase_U62_metallo"/>
</dbReference>
<dbReference type="Gene3D" id="3.30.2290.10">
    <property type="entry name" value="PmbA/TldD superfamily"/>
    <property type="match status" value="1"/>
</dbReference>
<gene>
    <name evidence="3" type="ORF">BBG48_001890</name>
</gene>
<accession>A0A371INV4</accession>
<evidence type="ECO:0000313" key="3">
    <source>
        <dbReference type="EMBL" id="RDY22120.1"/>
    </source>
</evidence>
<dbReference type="GO" id="GO:0006508">
    <property type="term" value="P:proteolysis"/>
    <property type="evidence" value="ECO:0007669"/>
    <property type="project" value="InterPro"/>
</dbReference>
<dbReference type="Proteomes" id="UP000093352">
    <property type="component" value="Unassembled WGS sequence"/>
</dbReference>
<evidence type="ECO:0000313" key="4">
    <source>
        <dbReference type="Proteomes" id="UP000093352"/>
    </source>
</evidence>
<dbReference type="PANTHER" id="PTHR30624">
    <property type="entry name" value="UNCHARACTERIZED PROTEIN TLDD AND PMBA"/>
    <property type="match status" value="1"/>
</dbReference>